<dbReference type="Proteomes" id="UP000887013">
    <property type="component" value="Unassembled WGS sequence"/>
</dbReference>
<protein>
    <submittedName>
        <fullName evidence="2">Uncharacterized protein</fullName>
    </submittedName>
</protein>
<gene>
    <name evidence="2" type="ORF">NPIL_586731</name>
</gene>
<comment type="caution">
    <text evidence="2">The sequence shown here is derived from an EMBL/GenBank/DDBJ whole genome shotgun (WGS) entry which is preliminary data.</text>
</comment>
<keyword evidence="1" id="KW-0812">Transmembrane</keyword>
<keyword evidence="1" id="KW-0472">Membrane</keyword>
<evidence type="ECO:0000313" key="3">
    <source>
        <dbReference type="Proteomes" id="UP000887013"/>
    </source>
</evidence>
<dbReference type="AlphaFoldDB" id="A0A8X6QFA3"/>
<name>A0A8X6QFA3_NEPPI</name>
<reference evidence="2" key="1">
    <citation type="submission" date="2020-08" db="EMBL/GenBank/DDBJ databases">
        <title>Multicomponent nature underlies the extraordinary mechanical properties of spider dragline silk.</title>
        <authorList>
            <person name="Kono N."/>
            <person name="Nakamura H."/>
            <person name="Mori M."/>
            <person name="Yoshida Y."/>
            <person name="Ohtoshi R."/>
            <person name="Malay A.D."/>
            <person name="Moran D.A.P."/>
            <person name="Tomita M."/>
            <person name="Numata K."/>
            <person name="Arakawa K."/>
        </authorList>
    </citation>
    <scope>NUCLEOTIDE SEQUENCE</scope>
</reference>
<organism evidence="2 3">
    <name type="scientific">Nephila pilipes</name>
    <name type="common">Giant wood spider</name>
    <name type="synonym">Nephila maculata</name>
    <dbReference type="NCBI Taxonomy" id="299642"/>
    <lineage>
        <taxon>Eukaryota</taxon>
        <taxon>Metazoa</taxon>
        <taxon>Ecdysozoa</taxon>
        <taxon>Arthropoda</taxon>
        <taxon>Chelicerata</taxon>
        <taxon>Arachnida</taxon>
        <taxon>Araneae</taxon>
        <taxon>Araneomorphae</taxon>
        <taxon>Entelegynae</taxon>
        <taxon>Araneoidea</taxon>
        <taxon>Nephilidae</taxon>
        <taxon>Nephila</taxon>
    </lineage>
</organism>
<accession>A0A8X6QFA3</accession>
<dbReference type="OrthoDB" id="6437016at2759"/>
<feature type="transmembrane region" description="Helical" evidence="1">
    <location>
        <begin position="20"/>
        <end position="45"/>
    </location>
</feature>
<dbReference type="EMBL" id="BMAW01081258">
    <property type="protein sequence ID" value="GFU23599.1"/>
    <property type="molecule type" value="Genomic_DNA"/>
</dbReference>
<sequence>MYVSVSSFLHSGKLPTLVQGFYIYIQFLISFVLLIVMTSSASGVAEASTKIRAKAWRMSIKKEDAFSHHQKLILLVEKGISLTVWKVVPINRNIIYGLLGDLFTYIILLDSLNLDGTS</sequence>
<evidence type="ECO:0000256" key="1">
    <source>
        <dbReference type="SAM" id="Phobius"/>
    </source>
</evidence>
<keyword evidence="1" id="KW-1133">Transmembrane helix</keyword>
<proteinExistence type="predicted"/>
<evidence type="ECO:0000313" key="2">
    <source>
        <dbReference type="EMBL" id="GFU23599.1"/>
    </source>
</evidence>
<keyword evidence="3" id="KW-1185">Reference proteome</keyword>